<name>A0AAD1XHS4_EUPCR</name>
<proteinExistence type="predicted"/>
<accession>A0AAD1XHS4</accession>
<dbReference type="EMBL" id="CAMPGE010014307">
    <property type="protein sequence ID" value="CAI2372986.1"/>
    <property type="molecule type" value="Genomic_DNA"/>
</dbReference>
<organism evidence="1 2">
    <name type="scientific">Euplotes crassus</name>
    <dbReference type="NCBI Taxonomy" id="5936"/>
    <lineage>
        <taxon>Eukaryota</taxon>
        <taxon>Sar</taxon>
        <taxon>Alveolata</taxon>
        <taxon>Ciliophora</taxon>
        <taxon>Intramacronucleata</taxon>
        <taxon>Spirotrichea</taxon>
        <taxon>Hypotrichia</taxon>
        <taxon>Euplotida</taxon>
        <taxon>Euplotidae</taxon>
        <taxon>Moneuplotes</taxon>
    </lineage>
</organism>
<sequence>MENTEIEIIEKEQEIKNDILNTTSHDPSSYGYRIDYEGIVLIKLRYVGNSICKTSYSKFIKLKAYNIEEEAFDFEIPKDHFHKRRHKKQNAFYQLSNLSELRIRHYFYKANFGFSDLGPGALKMLSKITKQLTFSSIKFSSKSLSLLFTSIVSLKNLNLEQCTLDLSHLRLPIKREIGLEAMTIWECFFTQDEPKMSMEDLEILLKFLANHQFGKLRLLTLQNHHFGFFDLKKSMIKCLGITSKLKVDIPKPKKFGHNAFGCVVF</sequence>
<dbReference type="AlphaFoldDB" id="A0AAD1XHS4"/>
<dbReference type="Proteomes" id="UP001295684">
    <property type="component" value="Unassembled WGS sequence"/>
</dbReference>
<reference evidence="1" key="1">
    <citation type="submission" date="2023-07" db="EMBL/GenBank/DDBJ databases">
        <authorList>
            <consortium name="AG Swart"/>
            <person name="Singh M."/>
            <person name="Singh A."/>
            <person name="Seah K."/>
            <person name="Emmerich C."/>
        </authorList>
    </citation>
    <scope>NUCLEOTIDE SEQUENCE</scope>
    <source>
        <strain evidence="1">DP1</strain>
    </source>
</reference>
<comment type="caution">
    <text evidence="1">The sequence shown here is derived from an EMBL/GenBank/DDBJ whole genome shotgun (WGS) entry which is preliminary data.</text>
</comment>
<protein>
    <submittedName>
        <fullName evidence="1">Uncharacterized protein</fullName>
    </submittedName>
</protein>
<evidence type="ECO:0000313" key="2">
    <source>
        <dbReference type="Proteomes" id="UP001295684"/>
    </source>
</evidence>
<gene>
    <name evidence="1" type="ORF">ECRASSUSDP1_LOCUS14323</name>
</gene>
<dbReference type="SUPFAM" id="SSF52047">
    <property type="entry name" value="RNI-like"/>
    <property type="match status" value="1"/>
</dbReference>
<keyword evidence="2" id="KW-1185">Reference proteome</keyword>
<evidence type="ECO:0000313" key="1">
    <source>
        <dbReference type="EMBL" id="CAI2372986.1"/>
    </source>
</evidence>